<evidence type="ECO:0000313" key="4">
    <source>
        <dbReference type="EMBL" id="MDM4016723.1"/>
    </source>
</evidence>
<keyword evidence="5" id="KW-1185">Reference proteome</keyword>
<reference evidence="4 5" key="1">
    <citation type="submission" date="2023-06" db="EMBL/GenBank/DDBJ databases">
        <title>Roseiconus lacunae JC819 isolated from Gulf of Mannar region, Tamil Nadu.</title>
        <authorList>
            <person name="Pk S."/>
            <person name="Ch S."/>
            <person name="Ch V.R."/>
        </authorList>
    </citation>
    <scope>NUCLEOTIDE SEQUENCE [LARGE SCALE GENOMIC DNA]</scope>
    <source>
        <strain evidence="4 5">JC819</strain>
    </source>
</reference>
<evidence type="ECO:0000259" key="3">
    <source>
        <dbReference type="Pfam" id="PF02698"/>
    </source>
</evidence>
<dbReference type="Proteomes" id="UP001239462">
    <property type="component" value="Unassembled WGS sequence"/>
</dbReference>
<evidence type="ECO:0000256" key="2">
    <source>
        <dbReference type="SAM" id="Phobius"/>
    </source>
</evidence>
<dbReference type="CDD" id="cd06259">
    <property type="entry name" value="YdcF-like"/>
    <property type="match status" value="1"/>
</dbReference>
<dbReference type="Pfam" id="PF02698">
    <property type="entry name" value="DUF218"/>
    <property type="match status" value="1"/>
</dbReference>
<dbReference type="EMBL" id="JASZZN010000010">
    <property type="protein sequence ID" value="MDM4016723.1"/>
    <property type="molecule type" value="Genomic_DNA"/>
</dbReference>
<feature type="compositionally biased region" description="Low complexity" evidence="1">
    <location>
        <begin position="1"/>
        <end position="20"/>
    </location>
</feature>
<feature type="transmembrane region" description="Helical" evidence="2">
    <location>
        <begin position="97"/>
        <end position="117"/>
    </location>
</feature>
<accession>A0ABT7PJP3</accession>
<dbReference type="RefSeq" id="WP_149499262.1">
    <property type="nucleotide sequence ID" value="NZ_CP141221.1"/>
</dbReference>
<organism evidence="4 5">
    <name type="scientific">Roseiconus lacunae</name>
    <dbReference type="NCBI Taxonomy" id="2605694"/>
    <lineage>
        <taxon>Bacteria</taxon>
        <taxon>Pseudomonadati</taxon>
        <taxon>Planctomycetota</taxon>
        <taxon>Planctomycetia</taxon>
        <taxon>Pirellulales</taxon>
        <taxon>Pirellulaceae</taxon>
        <taxon>Roseiconus</taxon>
    </lineage>
</organism>
<feature type="region of interest" description="Disordered" evidence="1">
    <location>
        <begin position="1"/>
        <end position="30"/>
    </location>
</feature>
<sequence>MNLPLSTDPSSPSSDSSGSDQTHRGTDSVSGCGWKRSLLPAILVAGGLSVTVVGWTWALGGRALAERVITDLAMPVGQLWLLMLIGAITAYRCQHKGVAATCAFVFLFVSTIFNPMVSGAFYEMTELIPESDPVEALDRPLDTVVLLGGYARRNQFDRVEVSPDGHRLVTTAQLWHSGMTKSIICTGSAHIGNNHPSIIGPQLLRSIGVPGEIILGIPGENTFQEIESLEAFLEDPPQQWLDLVDAKNPRIGLVTSAYHMKRALRLAKTRDIEFIPIPCGFNASNDGWTPRMLVPSAGAGQNMAIVCKTFLAYLVGR</sequence>
<keyword evidence="2" id="KW-0812">Transmembrane</keyword>
<proteinExistence type="predicted"/>
<feature type="domain" description="DUF218" evidence="3">
    <location>
        <begin position="142"/>
        <end position="287"/>
    </location>
</feature>
<keyword evidence="2" id="KW-0472">Membrane</keyword>
<dbReference type="InterPro" id="IPR003848">
    <property type="entry name" value="DUF218"/>
</dbReference>
<protein>
    <submittedName>
        <fullName evidence="4">YdcF family protein</fullName>
    </submittedName>
</protein>
<comment type="caution">
    <text evidence="4">The sequence shown here is derived from an EMBL/GenBank/DDBJ whole genome shotgun (WGS) entry which is preliminary data.</text>
</comment>
<feature type="transmembrane region" description="Helical" evidence="2">
    <location>
        <begin position="72"/>
        <end position="91"/>
    </location>
</feature>
<gene>
    <name evidence="4" type="ORF">QTN89_14855</name>
</gene>
<name>A0ABT7PJP3_9BACT</name>
<evidence type="ECO:0000313" key="5">
    <source>
        <dbReference type="Proteomes" id="UP001239462"/>
    </source>
</evidence>
<keyword evidence="2" id="KW-1133">Transmembrane helix</keyword>
<evidence type="ECO:0000256" key="1">
    <source>
        <dbReference type="SAM" id="MobiDB-lite"/>
    </source>
</evidence>
<feature type="transmembrane region" description="Helical" evidence="2">
    <location>
        <begin position="38"/>
        <end position="60"/>
    </location>
</feature>